<organism evidence="1">
    <name type="scientific">Chloropicon laureae</name>
    <dbReference type="NCBI Taxonomy" id="464258"/>
    <lineage>
        <taxon>Eukaryota</taxon>
        <taxon>Viridiplantae</taxon>
        <taxon>Chlorophyta</taxon>
        <taxon>Chloropicophyceae</taxon>
        <taxon>Chloropicales</taxon>
        <taxon>Chloropicaceae</taxon>
        <taxon>Chloropicon</taxon>
    </lineage>
</organism>
<accession>A0A7S2Z7G1</accession>
<protein>
    <recommendedName>
        <fullName evidence="2">DUF3228 domain-containing protein</fullName>
    </recommendedName>
</protein>
<dbReference type="AlphaFoldDB" id="A0A7S2Z7G1"/>
<dbReference type="PANTHER" id="PTHR38666">
    <property type="match status" value="1"/>
</dbReference>
<gene>
    <name evidence="1" type="ORF">CLAU1311_LOCUS8493</name>
</gene>
<evidence type="ECO:0000313" key="1">
    <source>
        <dbReference type="EMBL" id="CAE0027403.1"/>
    </source>
</evidence>
<dbReference type="EMBL" id="HBHU01013042">
    <property type="protein sequence ID" value="CAE0027403.1"/>
    <property type="molecule type" value="Transcribed_RNA"/>
</dbReference>
<sequence>MPGRSTHLLFRAKPLSSLACHLGFAGRATSRPRHAHAHIPRPDRRALPGVSGVQSIHQLKGQGHPPRFAKTMSTSAKRTREDYCVGPYFFLDPFAERQWDDADKYKGGRITATKAEFTEQVNALYEKGGKELVGGYAPFCKHVFVPAFVDLPVQAVAITEDNKTLVKSAYIRRTEKEIPVLARWIEAADLKEGVPNAKYLDIILYSREQIVAERVAQGDSQEAVEAELPELPWGIISIKAQDENSEIPMQPITMMRNALGKAEGGSGVPLDREKYQASVDYWDKHVTIQG</sequence>
<proteinExistence type="predicted"/>
<dbReference type="PANTHER" id="PTHR38666:SF2">
    <property type="entry name" value="FLAGELLAR ASSOCIATED PROTEIN"/>
    <property type="match status" value="1"/>
</dbReference>
<dbReference type="Pfam" id="PF11539">
    <property type="entry name" value="DUF3228"/>
    <property type="match status" value="1"/>
</dbReference>
<evidence type="ECO:0008006" key="2">
    <source>
        <dbReference type="Google" id="ProtNLM"/>
    </source>
</evidence>
<dbReference type="InterPro" id="IPR021610">
    <property type="entry name" value="DUF3228"/>
</dbReference>
<dbReference type="Gene3D" id="3.30.2310.50">
    <property type="entry name" value="Protein of unknown function (DUF3228), domain 1"/>
    <property type="match status" value="2"/>
</dbReference>
<name>A0A7S2Z7G1_9CHLO</name>
<reference evidence="1" key="1">
    <citation type="submission" date="2021-01" db="EMBL/GenBank/DDBJ databases">
        <authorList>
            <person name="Corre E."/>
            <person name="Pelletier E."/>
            <person name="Niang G."/>
            <person name="Scheremetjew M."/>
            <person name="Finn R."/>
            <person name="Kale V."/>
            <person name="Holt S."/>
            <person name="Cochrane G."/>
            <person name="Meng A."/>
            <person name="Brown T."/>
            <person name="Cohen L."/>
        </authorList>
    </citation>
    <scope>NUCLEOTIDE SEQUENCE</scope>
    <source>
        <strain evidence="1">RCC856</strain>
    </source>
</reference>